<sequence length="220" mass="24979">MALRRPTSDPEYRGRTKAAARRCQKKQEEHWAAHGVDDASPLGHTRQKPHGASKVARRVRNVTKTTRRATTGVPKAVNKTPNEARRGRRQAKDSYRLTQRRRSNVDRNGVLEDEDYDNGEEEEEEGEDEEDEEDDDDDGDEEEEDDDEDEDEDEEEESASDNEYVNSDIHIPGDVLAALTPKFDELKKLIRTQDERAQMRSDANAKECVDASHLSAAALC</sequence>
<proteinExistence type="predicted"/>
<feature type="compositionally biased region" description="Acidic residues" evidence="1">
    <location>
        <begin position="111"/>
        <end position="160"/>
    </location>
</feature>
<evidence type="ECO:0000313" key="3">
    <source>
        <dbReference type="Proteomes" id="UP000554235"/>
    </source>
</evidence>
<dbReference type="InterPro" id="IPR016024">
    <property type="entry name" value="ARM-type_fold"/>
</dbReference>
<organism evidence="2 3">
    <name type="scientific">Fusarium albosuccineum</name>
    <dbReference type="NCBI Taxonomy" id="1237068"/>
    <lineage>
        <taxon>Eukaryota</taxon>
        <taxon>Fungi</taxon>
        <taxon>Dikarya</taxon>
        <taxon>Ascomycota</taxon>
        <taxon>Pezizomycotina</taxon>
        <taxon>Sordariomycetes</taxon>
        <taxon>Hypocreomycetidae</taxon>
        <taxon>Hypocreales</taxon>
        <taxon>Nectriaceae</taxon>
        <taxon>Fusarium</taxon>
        <taxon>Fusarium decemcellulare species complex</taxon>
    </lineage>
</organism>
<feature type="compositionally biased region" description="Basic and acidic residues" evidence="1">
    <location>
        <begin position="1"/>
        <end position="14"/>
    </location>
</feature>
<feature type="compositionally biased region" description="Basic residues" evidence="1">
    <location>
        <begin position="15"/>
        <end position="24"/>
    </location>
</feature>
<feature type="compositionally biased region" description="Basic and acidic residues" evidence="1">
    <location>
        <begin position="82"/>
        <end position="95"/>
    </location>
</feature>
<dbReference type="EMBL" id="JAADYS010001049">
    <property type="protein sequence ID" value="KAF4465353.1"/>
    <property type="molecule type" value="Genomic_DNA"/>
</dbReference>
<dbReference type="AlphaFoldDB" id="A0A8H4LBZ3"/>
<dbReference type="SUPFAM" id="SSF48371">
    <property type="entry name" value="ARM repeat"/>
    <property type="match status" value="1"/>
</dbReference>
<feature type="compositionally biased region" description="Basic residues" evidence="1">
    <location>
        <begin position="45"/>
        <end position="67"/>
    </location>
</feature>
<gene>
    <name evidence="2" type="ORF">FALBO_7797</name>
</gene>
<evidence type="ECO:0000256" key="1">
    <source>
        <dbReference type="SAM" id="MobiDB-lite"/>
    </source>
</evidence>
<dbReference type="Proteomes" id="UP000554235">
    <property type="component" value="Unassembled WGS sequence"/>
</dbReference>
<evidence type="ECO:0000313" key="2">
    <source>
        <dbReference type="EMBL" id="KAF4465353.1"/>
    </source>
</evidence>
<name>A0A8H4LBZ3_9HYPO</name>
<protein>
    <submittedName>
        <fullName evidence="2">Uncharacterized protein</fullName>
    </submittedName>
</protein>
<feature type="region of interest" description="Disordered" evidence="1">
    <location>
        <begin position="1"/>
        <end position="169"/>
    </location>
</feature>
<feature type="compositionally biased region" description="Basic and acidic residues" evidence="1">
    <location>
        <begin position="25"/>
        <end position="37"/>
    </location>
</feature>
<keyword evidence="3" id="KW-1185">Reference proteome</keyword>
<comment type="caution">
    <text evidence="2">The sequence shown here is derived from an EMBL/GenBank/DDBJ whole genome shotgun (WGS) entry which is preliminary data.</text>
</comment>
<reference evidence="2 3" key="1">
    <citation type="submission" date="2020-01" db="EMBL/GenBank/DDBJ databases">
        <title>Identification and distribution of gene clusters putatively required for synthesis of sphingolipid metabolism inhibitors in phylogenetically diverse species of the filamentous fungus Fusarium.</title>
        <authorList>
            <person name="Kim H.-S."/>
            <person name="Busman M."/>
            <person name="Brown D.W."/>
            <person name="Divon H."/>
            <person name="Uhlig S."/>
            <person name="Proctor R.H."/>
        </authorList>
    </citation>
    <scope>NUCLEOTIDE SEQUENCE [LARGE SCALE GENOMIC DNA]</scope>
    <source>
        <strain evidence="2 3">NRRL 20459</strain>
    </source>
</reference>
<accession>A0A8H4LBZ3</accession>